<reference evidence="3" key="1">
    <citation type="journal article" date="2015" name="Genome Announc.">
        <title>Draft genome sequence of the fungus Penicillium brasilianum MG11.</title>
        <authorList>
            <person name="Horn F."/>
            <person name="Linde J."/>
            <person name="Mattern D.J."/>
            <person name="Walther G."/>
            <person name="Guthke R."/>
            <person name="Brakhage A.A."/>
            <person name="Valiante V."/>
        </authorList>
    </citation>
    <scope>NUCLEOTIDE SEQUENCE [LARGE SCALE GENOMIC DNA]</scope>
    <source>
        <strain evidence="3">MG11</strain>
    </source>
</reference>
<dbReference type="Proteomes" id="UP000042958">
    <property type="component" value="Unassembled WGS sequence"/>
</dbReference>
<feature type="transmembrane region" description="Helical" evidence="1">
    <location>
        <begin position="65"/>
        <end position="84"/>
    </location>
</feature>
<name>A0A0F7U4I3_PENBI</name>
<keyword evidence="1" id="KW-1133">Transmembrane helix</keyword>
<protein>
    <submittedName>
        <fullName evidence="2">Uncharacterized protein</fullName>
    </submittedName>
</protein>
<keyword evidence="1" id="KW-0812">Transmembrane</keyword>
<proteinExistence type="predicted"/>
<accession>A0A0F7U4I3</accession>
<evidence type="ECO:0000313" key="2">
    <source>
        <dbReference type="EMBL" id="CEJ62327.1"/>
    </source>
</evidence>
<organism evidence="2 3">
    <name type="scientific">Penicillium brasilianum</name>
    <dbReference type="NCBI Taxonomy" id="104259"/>
    <lineage>
        <taxon>Eukaryota</taxon>
        <taxon>Fungi</taxon>
        <taxon>Dikarya</taxon>
        <taxon>Ascomycota</taxon>
        <taxon>Pezizomycotina</taxon>
        <taxon>Eurotiomycetes</taxon>
        <taxon>Eurotiomycetidae</taxon>
        <taxon>Eurotiales</taxon>
        <taxon>Aspergillaceae</taxon>
        <taxon>Penicillium</taxon>
    </lineage>
</organism>
<dbReference type="AlphaFoldDB" id="A0A0F7U4I3"/>
<sequence>MSSIVTSIKDLIASVFEVVFSVFNGAINLVTGLITGLVNSVIGIVKMALHTVGSTLEAAGGVGKFIASNIVIIALIAAGAYGYLQYQSRQGRPVRAGNKKLN</sequence>
<dbReference type="OrthoDB" id="2561686at2759"/>
<evidence type="ECO:0000256" key="1">
    <source>
        <dbReference type="SAM" id="Phobius"/>
    </source>
</evidence>
<keyword evidence="1" id="KW-0472">Membrane</keyword>
<dbReference type="EMBL" id="CDHK01000015">
    <property type="protein sequence ID" value="CEJ62327.1"/>
    <property type="molecule type" value="Genomic_DNA"/>
</dbReference>
<keyword evidence="3" id="KW-1185">Reference proteome</keyword>
<gene>
    <name evidence="2" type="ORF">PMG11_10829</name>
</gene>
<dbReference type="STRING" id="104259.A0A0F7U4I3"/>
<feature type="transmembrane region" description="Helical" evidence="1">
    <location>
        <begin position="12"/>
        <end position="45"/>
    </location>
</feature>
<evidence type="ECO:0000313" key="3">
    <source>
        <dbReference type="Proteomes" id="UP000042958"/>
    </source>
</evidence>